<protein>
    <submittedName>
        <fullName evidence="2">Uncharacterized protein</fullName>
    </submittedName>
</protein>
<gene>
    <name evidence="2" type="ORF">WM40_22835</name>
</gene>
<evidence type="ECO:0000313" key="2">
    <source>
        <dbReference type="EMBL" id="KKB61499.1"/>
    </source>
</evidence>
<keyword evidence="3" id="KW-1185">Reference proteome</keyword>
<dbReference type="PATRIC" id="fig|28092.6.peg.5372"/>
<name>A0A0F5JV30_9BURK</name>
<proteinExistence type="predicted"/>
<evidence type="ECO:0000313" key="3">
    <source>
        <dbReference type="Proteomes" id="UP000033618"/>
    </source>
</evidence>
<accession>A0A0F5JV30</accession>
<sequence length="99" mass="11206">MSRNREKKQDRDLDVNGRIGKRDPPPVVSLREAIVPLIALRFLRELVDISRQILPKIAAKPDSHNRHDQIRRAPSRKVTIVHTVASPATRSAYAQLING</sequence>
<feature type="region of interest" description="Disordered" evidence="1">
    <location>
        <begin position="1"/>
        <end position="24"/>
    </location>
</feature>
<comment type="caution">
    <text evidence="2">The sequence shown here is derived from an EMBL/GenBank/DDBJ whole genome shotgun (WGS) entry which is preliminary data.</text>
</comment>
<dbReference type="Proteomes" id="UP000033618">
    <property type="component" value="Unassembled WGS sequence"/>
</dbReference>
<dbReference type="RefSeq" id="WP_024905654.1">
    <property type="nucleotide sequence ID" value="NZ_CP191271.1"/>
</dbReference>
<dbReference type="AlphaFoldDB" id="A0A0F5JV30"/>
<dbReference type="EMBL" id="LAQU01000040">
    <property type="protein sequence ID" value="KKB61499.1"/>
    <property type="molecule type" value="Genomic_DNA"/>
</dbReference>
<feature type="compositionally biased region" description="Basic and acidic residues" evidence="1">
    <location>
        <begin position="7"/>
        <end position="24"/>
    </location>
</feature>
<evidence type="ECO:0000256" key="1">
    <source>
        <dbReference type="SAM" id="MobiDB-lite"/>
    </source>
</evidence>
<organism evidence="2 3">
    <name type="scientific">Robbsia andropogonis</name>
    <dbReference type="NCBI Taxonomy" id="28092"/>
    <lineage>
        <taxon>Bacteria</taxon>
        <taxon>Pseudomonadati</taxon>
        <taxon>Pseudomonadota</taxon>
        <taxon>Betaproteobacteria</taxon>
        <taxon>Burkholderiales</taxon>
        <taxon>Burkholderiaceae</taxon>
        <taxon>Robbsia</taxon>
    </lineage>
</organism>
<reference evidence="2 3" key="1">
    <citation type="submission" date="2015-03" db="EMBL/GenBank/DDBJ databases">
        <title>Draft Genome Sequence of Burkholderia andropogonis type strain ICMP2807, isolated from Sorghum bicolor.</title>
        <authorList>
            <person name="Lopes-Santos L."/>
            <person name="Castro D.B."/>
            <person name="Ottoboni L.M."/>
            <person name="Park D."/>
            <person name="Weirc B.S."/>
            <person name="Destefano S.A."/>
        </authorList>
    </citation>
    <scope>NUCLEOTIDE SEQUENCE [LARGE SCALE GENOMIC DNA]</scope>
    <source>
        <strain evidence="2 3">ICMP2807</strain>
    </source>
</reference>